<gene>
    <name evidence="3" type="ORF">F0U60_04490</name>
</gene>
<dbReference type="Pfam" id="PF00561">
    <property type="entry name" value="Abhydrolase_1"/>
    <property type="match status" value="1"/>
</dbReference>
<evidence type="ECO:0000256" key="1">
    <source>
        <dbReference type="ARBA" id="ARBA00022801"/>
    </source>
</evidence>
<dbReference type="PRINTS" id="PR00412">
    <property type="entry name" value="EPOXHYDRLASE"/>
</dbReference>
<dbReference type="PRINTS" id="PR00111">
    <property type="entry name" value="ABHYDROLASE"/>
</dbReference>
<dbReference type="SUPFAM" id="SSF53474">
    <property type="entry name" value="alpha/beta-Hydrolases"/>
    <property type="match status" value="1"/>
</dbReference>
<dbReference type="PANTHER" id="PTHR43798:SF31">
    <property type="entry name" value="AB HYDROLASE SUPERFAMILY PROTEIN YCLE"/>
    <property type="match status" value="1"/>
</dbReference>
<proteinExistence type="predicted"/>
<dbReference type="Proteomes" id="UP001611383">
    <property type="component" value="Chromosome"/>
</dbReference>
<keyword evidence="1 3" id="KW-0378">Hydrolase</keyword>
<dbReference type="InterPro" id="IPR000073">
    <property type="entry name" value="AB_hydrolase_1"/>
</dbReference>
<keyword evidence="4" id="KW-1185">Reference proteome</keyword>
<feature type="domain" description="AB hydrolase-1" evidence="2">
    <location>
        <begin position="38"/>
        <end position="265"/>
    </location>
</feature>
<evidence type="ECO:0000259" key="2">
    <source>
        <dbReference type="Pfam" id="PF00561"/>
    </source>
</evidence>
<dbReference type="GO" id="GO:0016787">
    <property type="term" value="F:hydrolase activity"/>
    <property type="evidence" value="ECO:0007669"/>
    <property type="project" value="UniProtKB-KW"/>
</dbReference>
<dbReference type="PANTHER" id="PTHR43798">
    <property type="entry name" value="MONOACYLGLYCEROL LIPASE"/>
    <property type="match status" value="1"/>
</dbReference>
<protein>
    <submittedName>
        <fullName evidence="3">Alpha/beta hydrolase</fullName>
    </submittedName>
</protein>
<accession>A0ABY9WJJ7</accession>
<sequence length="285" mass="31131">MARGAIAPAMTTPPPPVQDFAAVNGARLHYELQGDGFPVVLLHGGLLDLRMWDGQVGPLSRHFTTLRYDLRGFGKTQAPVGQPYAPHEELRALLDHFSMDRVHVIGHSLGGRFALDFALAFPERVSCLVLVAPGINGAPPSPQEYAWYMSLMGSGREKDPQAIIEAWLGSDYLAAAMARPDLAPVVRQWTLDNMASMKPGANLPQPLEPAAHGRLEQLLMPTLVIVGDKDNPVMLKNAEELARRVPALTRVTLPGVGHLPNLERPEDFNRAVLDFLLPRSVSRSP</sequence>
<organism evidence="3 4">
    <name type="scientific">Archangium minus</name>
    <dbReference type="NCBI Taxonomy" id="83450"/>
    <lineage>
        <taxon>Bacteria</taxon>
        <taxon>Pseudomonadati</taxon>
        <taxon>Myxococcota</taxon>
        <taxon>Myxococcia</taxon>
        <taxon>Myxococcales</taxon>
        <taxon>Cystobacterineae</taxon>
        <taxon>Archangiaceae</taxon>
        <taxon>Archangium</taxon>
    </lineage>
</organism>
<dbReference type="EMBL" id="CP043494">
    <property type="protein sequence ID" value="WNG43438.1"/>
    <property type="molecule type" value="Genomic_DNA"/>
</dbReference>
<reference evidence="3 4" key="1">
    <citation type="submission" date="2019-08" db="EMBL/GenBank/DDBJ databases">
        <title>Archangium and Cystobacter genomes.</title>
        <authorList>
            <person name="Chen I.-C.K."/>
            <person name="Wielgoss S."/>
        </authorList>
    </citation>
    <scope>NUCLEOTIDE SEQUENCE [LARGE SCALE GENOMIC DNA]</scope>
    <source>
        <strain evidence="3 4">Cbm 6</strain>
    </source>
</reference>
<dbReference type="InterPro" id="IPR029058">
    <property type="entry name" value="AB_hydrolase_fold"/>
</dbReference>
<dbReference type="Gene3D" id="3.40.50.1820">
    <property type="entry name" value="alpha/beta hydrolase"/>
    <property type="match status" value="1"/>
</dbReference>
<dbReference type="InterPro" id="IPR000639">
    <property type="entry name" value="Epox_hydrolase-like"/>
</dbReference>
<dbReference type="InterPro" id="IPR050266">
    <property type="entry name" value="AB_hydrolase_sf"/>
</dbReference>
<name>A0ABY9WJJ7_9BACT</name>
<evidence type="ECO:0000313" key="3">
    <source>
        <dbReference type="EMBL" id="WNG43438.1"/>
    </source>
</evidence>
<evidence type="ECO:0000313" key="4">
    <source>
        <dbReference type="Proteomes" id="UP001611383"/>
    </source>
</evidence>